<name>A0A146G5P6_TERSA</name>
<dbReference type="InParanoid" id="A0A146G5P6"/>
<evidence type="ECO:0000313" key="1">
    <source>
        <dbReference type="EMBL" id="GAT32138.1"/>
    </source>
</evidence>
<organism evidence="1 2">
    <name type="scientific">Terrimicrobium sacchariphilum</name>
    <dbReference type="NCBI Taxonomy" id="690879"/>
    <lineage>
        <taxon>Bacteria</taxon>
        <taxon>Pseudomonadati</taxon>
        <taxon>Verrucomicrobiota</taxon>
        <taxon>Terrimicrobiia</taxon>
        <taxon>Terrimicrobiales</taxon>
        <taxon>Terrimicrobiaceae</taxon>
        <taxon>Terrimicrobium</taxon>
    </lineage>
</organism>
<comment type="caution">
    <text evidence="1">The sequence shown here is derived from an EMBL/GenBank/DDBJ whole genome shotgun (WGS) entry which is preliminary data.</text>
</comment>
<reference evidence="2" key="1">
    <citation type="journal article" date="2017" name="Genome Announc.">
        <title>Draft Genome Sequence of Terrimicrobium sacchariphilum NM-5T, a Facultative Anaerobic Soil Bacterium of the Class Spartobacteria.</title>
        <authorList>
            <person name="Qiu Y.L."/>
            <person name="Tourlousse D.M."/>
            <person name="Matsuura N."/>
            <person name="Ohashi A."/>
            <person name="Sekiguchi Y."/>
        </authorList>
    </citation>
    <scope>NUCLEOTIDE SEQUENCE [LARGE SCALE GENOMIC DNA]</scope>
    <source>
        <strain evidence="2">NM-5</strain>
    </source>
</reference>
<keyword evidence="2" id="KW-1185">Reference proteome</keyword>
<sequence>MRFAYDNGLMPSLLTAPGRRWCILAIIAIVLAPLSAPLRADEDDYRRYLAATPATPEQMSKILSRMNILTNYFPVLLQTEVQNGLTDQIVVGAIVAVTYTDPATGKEKTLDVFAALPEILPLTASSCTSRLFDGEEIAKLSPTLTLKEVRLRKMNLAKGASK</sequence>
<dbReference type="EMBL" id="BDCO01000002">
    <property type="protein sequence ID" value="GAT32138.1"/>
    <property type="molecule type" value="Genomic_DNA"/>
</dbReference>
<gene>
    <name evidence="1" type="ORF">TSACC_2535</name>
</gene>
<protein>
    <submittedName>
        <fullName evidence="1">Uncharacterized protein</fullName>
    </submittedName>
</protein>
<dbReference type="AlphaFoldDB" id="A0A146G5P6"/>
<evidence type="ECO:0000313" key="2">
    <source>
        <dbReference type="Proteomes" id="UP000076023"/>
    </source>
</evidence>
<accession>A0A146G5P6</accession>
<proteinExistence type="predicted"/>
<dbReference type="Proteomes" id="UP000076023">
    <property type="component" value="Unassembled WGS sequence"/>
</dbReference>